<feature type="compositionally biased region" description="Polar residues" evidence="1">
    <location>
        <begin position="286"/>
        <end position="299"/>
    </location>
</feature>
<keyword evidence="2" id="KW-1133">Transmembrane helix</keyword>
<feature type="compositionally biased region" description="Basic and acidic residues" evidence="1">
    <location>
        <begin position="466"/>
        <end position="476"/>
    </location>
</feature>
<evidence type="ECO:0000313" key="3">
    <source>
        <dbReference type="EMBL" id="OCH92367.1"/>
    </source>
</evidence>
<feature type="compositionally biased region" description="Polar residues" evidence="1">
    <location>
        <begin position="415"/>
        <end position="424"/>
    </location>
</feature>
<feature type="region of interest" description="Disordered" evidence="1">
    <location>
        <begin position="344"/>
        <end position="510"/>
    </location>
</feature>
<feature type="region of interest" description="Disordered" evidence="1">
    <location>
        <begin position="611"/>
        <end position="645"/>
    </location>
</feature>
<keyword evidence="4" id="KW-1185">Reference proteome</keyword>
<gene>
    <name evidence="3" type="ORF">OBBRIDRAFT_456257</name>
</gene>
<name>A0A8E2DM70_9APHY</name>
<protein>
    <submittedName>
        <fullName evidence="3">Uncharacterized protein</fullName>
    </submittedName>
</protein>
<proteinExistence type="predicted"/>
<feature type="region of interest" description="Disordered" evidence="1">
    <location>
        <begin position="542"/>
        <end position="594"/>
    </location>
</feature>
<feature type="compositionally biased region" description="Basic and acidic residues" evidence="1">
    <location>
        <begin position="436"/>
        <end position="453"/>
    </location>
</feature>
<organism evidence="3 4">
    <name type="scientific">Obba rivulosa</name>
    <dbReference type="NCBI Taxonomy" id="1052685"/>
    <lineage>
        <taxon>Eukaryota</taxon>
        <taxon>Fungi</taxon>
        <taxon>Dikarya</taxon>
        <taxon>Basidiomycota</taxon>
        <taxon>Agaricomycotina</taxon>
        <taxon>Agaricomycetes</taxon>
        <taxon>Polyporales</taxon>
        <taxon>Gelatoporiaceae</taxon>
        <taxon>Obba</taxon>
    </lineage>
</organism>
<sequence length="705" mass="75636">MVPRHPVYVFIVTLGGTAFALGNPAAVRSARLTVRQDATSSESSWSYPTPDTPATSVAPVMPSSSSPVLSSAPAVLASSSPISGFTSLADPVVASSAIIALPTSTSPPVQSFTLSPPSTTSLIHITALPPAGSSSSNRLTTHSKSPFSIVYLAPVFAFVGAALGSVLAWFLYRICTRGCRRRAREDILEPGPRYVPPPENMMENVRGQPSYAVSRDLLTPSEPSSHGPAFAHSPSRDSWMIHSSDSSRHIPPPRASVPGASASTWSSSEHRSSGDDIPLLAPGASSAVSTPVRPQTSAHPSAPFAQLRSPDPPSLFGDADDDITPYELLRHTSIRRNILDRLKRGSLRRSGSPSQASAMSADQGSTGGQPIKRATRRHGHSRRDSDLTIDQLVDSSQSRSSGTIPSRESSIRRNAATNSSSYTGTGFRIIEEDPEADARAREQAEQSRPRKDGATTSWNLPWALSPDKRAEDDRYTRLPPRRAAVDRRNALSVTSHGPRTPAPPLSRVDSSVLPLSPPRITSPPLESQLFFGPVVTPASVADPIAPASRGSSTSCRPSVGTSERPDAGRMKRLRKEPPLLPFPSTPGSSPYRTRLEKTQPYKATLLETTDTAGNHASPYPPPSSSHGGAQRRRFERPNVQTTPHDKIDQIIAQSWSHREMGASRGSSAQPIRSIDMREAMTGTGIEQRLHALHVQEDIALRDSDR</sequence>
<accession>A0A8E2DM70</accession>
<feature type="region of interest" description="Disordered" evidence="1">
    <location>
        <begin position="38"/>
        <end position="59"/>
    </location>
</feature>
<feature type="compositionally biased region" description="Polar residues" evidence="1">
    <location>
        <begin position="549"/>
        <end position="561"/>
    </location>
</feature>
<reference evidence="3 4" key="1">
    <citation type="submission" date="2016-07" db="EMBL/GenBank/DDBJ databases">
        <title>Draft genome of the white-rot fungus Obba rivulosa 3A-2.</title>
        <authorList>
            <consortium name="DOE Joint Genome Institute"/>
            <person name="Miettinen O."/>
            <person name="Riley R."/>
            <person name="Acob R."/>
            <person name="Barry K."/>
            <person name="Cullen D."/>
            <person name="De Vries R."/>
            <person name="Hainaut M."/>
            <person name="Hatakka A."/>
            <person name="Henrissat B."/>
            <person name="Hilden K."/>
            <person name="Kuo R."/>
            <person name="Labutti K."/>
            <person name="Lipzen A."/>
            <person name="Makela M.R."/>
            <person name="Sandor L."/>
            <person name="Spatafora J.W."/>
            <person name="Grigoriev I.V."/>
            <person name="Hibbett D.S."/>
        </authorList>
    </citation>
    <scope>NUCLEOTIDE SEQUENCE [LARGE SCALE GENOMIC DNA]</scope>
    <source>
        <strain evidence="3 4">3A-2</strain>
    </source>
</reference>
<dbReference type="EMBL" id="KV722370">
    <property type="protein sequence ID" value="OCH92367.1"/>
    <property type="molecule type" value="Genomic_DNA"/>
</dbReference>
<feature type="transmembrane region" description="Helical" evidence="2">
    <location>
        <begin position="149"/>
        <end position="172"/>
    </location>
</feature>
<keyword evidence="2" id="KW-0472">Membrane</keyword>
<keyword evidence="2" id="KW-0812">Transmembrane</keyword>
<feature type="compositionally biased region" description="Polar residues" evidence="1">
    <location>
        <begin position="393"/>
        <end position="408"/>
    </location>
</feature>
<dbReference type="OrthoDB" id="3269515at2759"/>
<evidence type="ECO:0000256" key="1">
    <source>
        <dbReference type="SAM" id="MobiDB-lite"/>
    </source>
</evidence>
<dbReference type="Proteomes" id="UP000250043">
    <property type="component" value="Unassembled WGS sequence"/>
</dbReference>
<evidence type="ECO:0000256" key="2">
    <source>
        <dbReference type="SAM" id="Phobius"/>
    </source>
</evidence>
<dbReference type="AlphaFoldDB" id="A0A8E2DM70"/>
<feature type="region of interest" description="Disordered" evidence="1">
    <location>
        <begin position="215"/>
        <end position="319"/>
    </location>
</feature>
<feature type="compositionally biased region" description="Polar residues" evidence="1">
    <location>
        <begin position="38"/>
        <end position="55"/>
    </location>
</feature>
<evidence type="ECO:0000313" key="4">
    <source>
        <dbReference type="Proteomes" id="UP000250043"/>
    </source>
</evidence>
<feature type="compositionally biased region" description="Polar residues" evidence="1">
    <location>
        <begin position="355"/>
        <end position="364"/>
    </location>
</feature>